<dbReference type="InterPro" id="IPR045240">
    <property type="entry name" value="Ribosomal_uL4_euk/arch"/>
</dbReference>
<dbReference type="PANTHER" id="PTHR19431">
    <property type="entry name" value="60S RIBOSOMAL PROTEIN L4"/>
    <property type="match status" value="1"/>
</dbReference>
<organism evidence="7">
    <name type="scientific">Ignisphaera aggregans</name>
    <dbReference type="NCBI Taxonomy" id="334771"/>
    <lineage>
        <taxon>Archaea</taxon>
        <taxon>Thermoproteota</taxon>
        <taxon>Thermoprotei</taxon>
        <taxon>Desulfurococcales</taxon>
        <taxon>Desulfurococcaceae</taxon>
        <taxon>Ignisphaera</taxon>
    </lineage>
</organism>
<dbReference type="SUPFAM" id="SSF52166">
    <property type="entry name" value="Ribosomal protein L4"/>
    <property type="match status" value="1"/>
</dbReference>
<reference evidence="7" key="1">
    <citation type="journal article" date="2020" name="mSystems">
        <title>Genome- and Community-Level Interaction Insights into Carbon Utilization and Element Cycling Functions of Hydrothermarchaeota in Hydrothermal Sediment.</title>
        <authorList>
            <person name="Zhou Z."/>
            <person name="Liu Y."/>
            <person name="Xu W."/>
            <person name="Pan J."/>
            <person name="Luo Z.H."/>
            <person name="Li M."/>
        </authorList>
    </citation>
    <scope>NUCLEOTIDE SEQUENCE [LARGE SCALE GENOMIC DNA]</scope>
    <source>
        <strain evidence="8">SpSt-1</strain>
        <strain evidence="7">SpSt-1121</strain>
    </source>
</reference>
<dbReference type="InterPro" id="IPR002136">
    <property type="entry name" value="Ribosomal_uL4"/>
</dbReference>
<dbReference type="GO" id="GO:0006412">
    <property type="term" value="P:translation"/>
    <property type="evidence" value="ECO:0007669"/>
    <property type="project" value="UniProtKB-UniRule"/>
</dbReference>
<dbReference type="HAMAP" id="MF_01328_A">
    <property type="entry name" value="Ribosomal_uL4_A"/>
    <property type="match status" value="1"/>
</dbReference>
<dbReference type="AlphaFoldDB" id="A0A7C5TI66"/>
<dbReference type="Gene3D" id="3.40.1370.10">
    <property type="match status" value="1"/>
</dbReference>
<evidence type="ECO:0000256" key="5">
    <source>
        <dbReference type="ARBA" id="ARBA00023274"/>
    </source>
</evidence>
<protein>
    <recommendedName>
        <fullName evidence="6">Large ribosomal subunit protein uL4</fullName>
    </recommendedName>
</protein>
<dbReference type="GO" id="GO:0005840">
    <property type="term" value="C:ribosome"/>
    <property type="evidence" value="ECO:0007669"/>
    <property type="project" value="UniProtKB-KW"/>
</dbReference>
<comment type="caution">
    <text evidence="7">The sequence shown here is derived from an EMBL/GenBank/DDBJ whole genome shotgun (WGS) entry which is preliminary data.</text>
</comment>
<gene>
    <name evidence="6" type="primary">rpl4</name>
    <name evidence="8" type="ORF">ENL47_07175</name>
    <name evidence="7" type="ORF">ENM84_04820</name>
</gene>
<accession>A0A7C5TI66</accession>
<sequence length="272" mass="30970">MQEKYLLIYPVEKRYAPLFDLNGNIIELIELPLLFSYPVRIDLIRRAVHSAITARLQIKARDILAGKRRVGESWGIGYSVARVPRLSNGRAVLAPNVVGGRRQFAPTIFKRIHEEINRKEMRLAIISALAALADKNFVLKRNYILPDKIKAIPIVVVDDFEKLNSTKQVKEYLMKLELWSNIIKAQERIRIRAGKGKMRGRRYITPKSILFIISSTESPITQAVRNLPGVDYLTPNNLNILKLAPGGMPGRLAIISQKALDILRQRYVVEKP</sequence>
<evidence type="ECO:0000256" key="2">
    <source>
        <dbReference type="ARBA" id="ARBA00022730"/>
    </source>
</evidence>
<name>A0A7C5TI66_9CREN</name>
<comment type="subunit">
    <text evidence="6">Part of the 50S ribosomal subunit.</text>
</comment>
<evidence type="ECO:0000256" key="3">
    <source>
        <dbReference type="ARBA" id="ARBA00022884"/>
    </source>
</evidence>
<dbReference type="NCBIfam" id="TIGR03672">
    <property type="entry name" value="rpl4p_arch"/>
    <property type="match status" value="1"/>
</dbReference>
<evidence type="ECO:0000256" key="6">
    <source>
        <dbReference type="HAMAP-Rule" id="MF_01328"/>
    </source>
</evidence>
<dbReference type="GO" id="GO:0003735">
    <property type="term" value="F:structural constituent of ribosome"/>
    <property type="evidence" value="ECO:0007669"/>
    <property type="project" value="InterPro"/>
</dbReference>
<dbReference type="GO" id="GO:0019843">
    <property type="term" value="F:rRNA binding"/>
    <property type="evidence" value="ECO:0007669"/>
    <property type="project" value="UniProtKB-UniRule"/>
</dbReference>
<evidence type="ECO:0000313" key="8">
    <source>
        <dbReference type="EMBL" id="HHR96577.1"/>
    </source>
</evidence>
<evidence type="ECO:0000256" key="1">
    <source>
        <dbReference type="ARBA" id="ARBA00010528"/>
    </source>
</evidence>
<comment type="function">
    <text evidence="6">Forms part of the polypeptide exit tunnel.</text>
</comment>
<dbReference type="InterPro" id="IPR019970">
    <property type="entry name" value="Ribosomall_uL4-arc"/>
</dbReference>
<dbReference type="GO" id="GO:1990904">
    <property type="term" value="C:ribonucleoprotein complex"/>
    <property type="evidence" value="ECO:0007669"/>
    <property type="project" value="UniProtKB-KW"/>
</dbReference>
<dbReference type="EMBL" id="DRUB01000139">
    <property type="protein sequence ID" value="HHR96577.1"/>
    <property type="molecule type" value="Genomic_DNA"/>
</dbReference>
<keyword evidence="3 6" id="KW-0694">RNA-binding</keyword>
<comment type="similarity">
    <text evidence="1 6">Belongs to the universal ribosomal protein uL4 family.</text>
</comment>
<proteinExistence type="inferred from homology"/>
<evidence type="ECO:0000256" key="4">
    <source>
        <dbReference type="ARBA" id="ARBA00022980"/>
    </source>
</evidence>
<dbReference type="EMBL" id="DRZI01000203">
    <property type="protein sequence ID" value="HHP81971.1"/>
    <property type="molecule type" value="Genomic_DNA"/>
</dbReference>
<dbReference type="InterPro" id="IPR023574">
    <property type="entry name" value="Ribosomal_uL4_dom_sf"/>
</dbReference>
<dbReference type="Pfam" id="PF00573">
    <property type="entry name" value="Ribosomal_L4"/>
    <property type="match status" value="1"/>
</dbReference>
<keyword evidence="4 6" id="KW-0689">Ribosomal protein</keyword>
<evidence type="ECO:0000313" key="7">
    <source>
        <dbReference type="EMBL" id="HHP81971.1"/>
    </source>
</evidence>
<keyword evidence="2 6" id="KW-0699">rRNA-binding</keyword>
<keyword evidence="5 6" id="KW-0687">Ribonucleoprotein</keyword>
<comment type="function">
    <text evidence="6">One of the primary rRNA binding proteins, this protein initially binds near the 5'-end of the 23S rRNA. It is important during the early stages of 50S assembly. It makes multiple contacts with different domains of the 23S rRNA in the assembled 50S subunit and ribosome.</text>
</comment>